<evidence type="ECO:0000256" key="1">
    <source>
        <dbReference type="SAM" id="MobiDB-lite"/>
    </source>
</evidence>
<dbReference type="EMBL" id="MVGT01004347">
    <property type="protein sequence ID" value="OVA00202.1"/>
    <property type="molecule type" value="Genomic_DNA"/>
</dbReference>
<evidence type="ECO:0000256" key="2">
    <source>
        <dbReference type="SAM" id="SignalP"/>
    </source>
</evidence>
<feature type="region of interest" description="Disordered" evidence="1">
    <location>
        <begin position="44"/>
        <end position="147"/>
    </location>
</feature>
<proteinExistence type="predicted"/>
<comment type="caution">
    <text evidence="3">The sequence shown here is derived from an EMBL/GenBank/DDBJ whole genome shotgun (WGS) entry which is preliminary data.</text>
</comment>
<dbReference type="OMA" id="KHVDPSP"/>
<name>A0A200PPS3_MACCD</name>
<dbReference type="OrthoDB" id="696797at2759"/>
<dbReference type="AlphaFoldDB" id="A0A200PPS3"/>
<reference evidence="3 4" key="1">
    <citation type="journal article" date="2017" name="Mol. Plant">
        <title>The Genome of Medicinal Plant Macleaya cordata Provides New Insights into Benzylisoquinoline Alkaloids Metabolism.</title>
        <authorList>
            <person name="Liu X."/>
            <person name="Liu Y."/>
            <person name="Huang P."/>
            <person name="Ma Y."/>
            <person name="Qing Z."/>
            <person name="Tang Q."/>
            <person name="Cao H."/>
            <person name="Cheng P."/>
            <person name="Zheng Y."/>
            <person name="Yuan Z."/>
            <person name="Zhou Y."/>
            <person name="Liu J."/>
            <person name="Tang Z."/>
            <person name="Zhuo Y."/>
            <person name="Zhang Y."/>
            <person name="Yu L."/>
            <person name="Huang J."/>
            <person name="Yang P."/>
            <person name="Peng Q."/>
            <person name="Zhang J."/>
            <person name="Jiang W."/>
            <person name="Zhang Z."/>
            <person name="Lin K."/>
            <person name="Ro D.K."/>
            <person name="Chen X."/>
            <person name="Xiong X."/>
            <person name="Shang Y."/>
            <person name="Huang S."/>
            <person name="Zeng J."/>
        </authorList>
    </citation>
    <scope>NUCLEOTIDE SEQUENCE [LARGE SCALE GENOMIC DNA]</scope>
    <source>
        <strain evidence="4">cv. BLH2017</strain>
        <tissue evidence="3">Root</tissue>
    </source>
</reference>
<protein>
    <recommendedName>
        <fullName evidence="5">Protodermal factor 1</fullName>
    </recommendedName>
</protein>
<feature type="signal peptide" evidence="2">
    <location>
        <begin position="1"/>
        <end position="29"/>
    </location>
</feature>
<dbReference type="PANTHER" id="PTHR33210">
    <property type="entry name" value="PROTODERMAL FACTOR 1"/>
    <property type="match status" value="1"/>
</dbReference>
<dbReference type="PANTHER" id="PTHR33210:SF18">
    <property type="entry name" value="PROTODERMAL FACTOR 1"/>
    <property type="match status" value="1"/>
</dbReference>
<evidence type="ECO:0000313" key="3">
    <source>
        <dbReference type="EMBL" id="OVA00202.1"/>
    </source>
</evidence>
<evidence type="ECO:0000313" key="4">
    <source>
        <dbReference type="Proteomes" id="UP000195402"/>
    </source>
</evidence>
<dbReference type="InParanoid" id="A0A200PPS3"/>
<feature type="compositionally biased region" description="Low complexity" evidence="1">
    <location>
        <begin position="119"/>
        <end position="138"/>
    </location>
</feature>
<feature type="chain" id="PRO_5012148532" description="Protodermal factor 1" evidence="2">
    <location>
        <begin position="30"/>
        <end position="284"/>
    </location>
</feature>
<dbReference type="STRING" id="56857.A0A200PPS3"/>
<evidence type="ECO:0008006" key="5">
    <source>
        <dbReference type="Google" id="ProtNLM"/>
    </source>
</evidence>
<gene>
    <name evidence="3" type="ORF">BVC80_8695g16</name>
</gene>
<dbReference type="InterPro" id="IPR039923">
    <property type="entry name" value="Protodermal_1"/>
</dbReference>
<feature type="compositionally biased region" description="Low complexity" evidence="1">
    <location>
        <begin position="59"/>
        <end position="75"/>
    </location>
</feature>
<accession>A0A200PPS3</accession>
<keyword evidence="4" id="KW-1185">Reference proteome</keyword>
<dbReference type="Proteomes" id="UP000195402">
    <property type="component" value="Unassembled WGS sequence"/>
</dbReference>
<keyword evidence="2" id="KW-0732">Signal</keyword>
<organism evidence="3 4">
    <name type="scientific">Macleaya cordata</name>
    <name type="common">Five-seeded plume-poppy</name>
    <name type="synonym">Bocconia cordata</name>
    <dbReference type="NCBI Taxonomy" id="56857"/>
    <lineage>
        <taxon>Eukaryota</taxon>
        <taxon>Viridiplantae</taxon>
        <taxon>Streptophyta</taxon>
        <taxon>Embryophyta</taxon>
        <taxon>Tracheophyta</taxon>
        <taxon>Spermatophyta</taxon>
        <taxon>Magnoliopsida</taxon>
        <taxon>Ranunculales</taxon>
        <taxon>Papaveraceae</taxon>
        <taxon>Papaveroideae</taxon>
        <taxon>Macleaya</taxon>
    </lineage>
</organism>
<sequence length="284" mass="29743">MERKKCQNSMFLWVLVAVVLVSHQNLVFPGVMCRSTFEDQKNYYSPDPHSGSSHGGGSHKSPSHGSSSPTPSSHGSKGKPSHGSGGSCPPTTTTTPSPPKHSGGYHYSPPTTVSPPTPIIVSPPTTGGGSPPVIIGTPPSTPADPDISSPPTPLIPNDPNLPPFDGTCNFWKTHPEAIWGIFGWWASVGGVFGGGVGGVGSAPTSLPTDLSLQQALANTRTDGIGALYREGTASLLNSMVTKKFPFSSQQIKELFIKALESEKAAEAQAELFKKANEGRLKHRA</sequence>
<feature type="compositionally biased region" description="Low complexity" evidence="1">
    <location>
        <begin position="87"/>
        <end position="111"/>
    </location>
</feature>